<accession>A0A834GYK3</accession>
<feature type="compositionally biased region" description="Polar residues" evidence="1">
    <location>
        <begin position="244"/>
        <end position="274"/>
    </location>
</feature>
<feature type="compositionally biased region" description="Basic residues" evidence="1">
    <location>
        <begin position="332"/>
        <end position="341"/>
    </location>
</feature>
<protein>
    <recommendedName>
        <fullName evidence="2">Retrotransposon Copia-like N-terminal domain-containing protein</fullName>
    </recommendedName>
</protein>
<gene>
    <name evidence="3" type="ORF">RHSIM_Rhsim05G0070200</name>
</gene>
<dbReference type="Pfam" id="PF14244">
    <property type="entry name" value="Retrotran_gag_3"/>
    <property type="match status" value="1"/>
</dbReference>
<dbReference type="EMBL" id="WJXA01000005">
    <property type="protein sequence ID" value="KAF7143506.1"/>
    <property type="molecule type" value="Genomic_DNA"/>
</dbReference>
<feature type="region of interest" description="Disordered" evidence="1">
    <location>
        <begin position="326"/>
        <end position="368"/>
    </location>
</feature>
<feature type="compositionally biased region" description="Polar residues" evidence="1">
    <location>
        <begin position="353"/>
        <end position="368"/>
    </location>
</feature>
<keyword evidence="4" id="KW-1185">Reference proteome</keyword>
<reference evidence="3" key="1">
    <citation type="submission" date="2019-11" db="EMBL/GenBank/DDBJ databases">
        <authorList>
            <person name="Liu Y."/>
            <person name="Hou J."/>
            <person name="Li T.-Q."/>
            <person name="Guan C.-H."/>
            <person name="Wu X."/>
            <person name="Wu H.-Z."/>
            <person name="Ling F."/>
            <person name="Zhang R."/>
            <person name="Shi X.-G."/>
            <person name="Ren J.-P."/>
            <person name="Chen E.-F."/>
            <person name="Sun J.-M."/>
        </authorList>
    </citation>
    <scope>NUCLEOTIDE SEQUENCE</scope>
    <source>
        <strain evidence="3">Adult_tree_wgs_1</strain>
        <tissue evidence="3">Leaves</tissue>
    </source>
</reference>
<organism evidence="3 4">
    <name type="scientific">Rhododendron simsii</name>
    <name type="common">Sims's rhododendron</name>
    <dbReference type="NCBI Taxonomy" id="118357"/>
    <lineage>
        <taxon>Eukaryota</taxon>
        <taxon>Viridiplantae</taxon>
        <taxon>Streptophyta</taxon>
        <taxon>Embryophyta</taxon>
        <taxon>Tracheophyta</taxon>
        <taxon>Spermatophyta</taxon>
        <taxon>Magnoliopsida</taxon>
        <taxon>eudicotyledons</taxon>
        <taxon>Gunneridae</taxon>
        <taxon>Pentapetalae</taxon>
        <taxon>asterids</taxon>
        <taxon>Ericales</taxon>
        <taxon>Ericaceae</taxon>
        <taxon>Ericoideae</taxon>
        <taxon>Rhodoreae</taxon>
        <taxon>Rhododendron</taxon>
    </lineage>
</organism>
<dbReference type="PANTHER" id="PTHR37610">
    <property type="entry name" value="CCHC-TYPE DOMAIN-CONTAINING PROTEIN"/>
    <property type="match status" value="1"/>
</dbReference>
<proteinExistence type="predicted"/>
<dbReference type="InterPro" id="IPR029472">
    <property type="entry name" value="Copia-like_N"/>
</dbReference>
<dbReference type="PANTHER" id="PTHR37610:SF60">
    <property type="entry name" value="RETROTRANSPOSON COPIA-LIKE N-TERMINAL DOMAIN-CONTAINING PROTEIN"/>
    <property type="match status" value="1"/>
</dbReference>
<sequence>MGDNQIKDSTVESSSPFFIHPSDHPGLLLVTKRLDGNNYATWRRSMVIALTAKNKIGFVNGAIKAPDAAKKPVDYALWERCDKMVLSWLLNSVEADLADGVVYAETAQEIWGDFHDRFSQGNAPRIFQIQKSIGSHAQGSMPVSTYYTKLKALWDELASYKTQPTCSCGGMKIYHEQQEHDQIMQFLMGLNDTYNPVRGHILLMNPLPSVRKAYSLIVQEEKQREIGSSSTENFSLAAAVQKYKGSNSSHPETQNMSGDHSSFNHPSRFRNQNRSGDSSSSSDLHCTYCNRDRHTIKTCYKLHGYPPGHRLFRGGGSNQEIHGNVQQQLRDRGKHSSHNTRGHPSAHQVHSIDPSTKQQSTTFMGASDSATHSLHQVLAGLLEEQCKQLTTAMVNLSKPSSENSDIFANAAALI</sequence>
<feature type="domain" description="Retrotransposon Copia-like N-terminal" evidence="2">
    <location>
        <begin position="20"/>
        <end position="67"/>
    </location>
</feature>
<evidence type="ECO:0000256" key="1">
    <source>
        <dbReference type="SAM" id="MobiDB-lite"/>
    </source>
</evidence>
<dbReference type="Proteomes" id="UP000626092">
    <property type="component" value="Unassembled WGS sequence"/>
</dbReference>
<evidence type="ECO:0000313" key="4">
    <source>
        <dbReference type="Proteomes" id="UP000626092"/>
    </source>
</evidence>
<dbReference type="OrthoDB" id="5544992at2759"/>
<comment type="caution">
    <text evidence="3">The sequence shown here is derived from an EMBL/GenBank/DDBJ whole genome shotgun (WGS) entry which is preliminary data.</text>
</comment>
<evidence type="ECO:0000313" key="3">
    <source>
        <dbReference type="EMBL" id="KAF7143506.1"/>
    </source>
</evidence>
<evidence type="ECO:0000259" key="2">
    <source>
        <dbReference type="Pfam" id="PF14244"/>
    </source>
</evidence>
<name>A0A834GYK3_RHOSS</name>
<feature type="region of interest" description="Disordered" evidence="1">
    <location>
        <begin position="242"/>
        <end position="284"/>
    </location>
</feature>
<dbReference type="AlphaFoldDB" id="A0A834GYK3"/>